<proteinExistence type="inferred from homology"/>
<name>G7EA61_MIXOS</name>
<keyword evidence="5" id="KW-1185">Reference proteome</keyword>
<dbReference type="GO" id="GO:0006338">
    <property type="term" value="P:chromatin remodeling"/>
    <property type="evidence" value="ECO:0007669"/>
    <property type="project" value="TreeGrafter"/>
</dbReference>
<dbReference type="STRING" id="764103.G7EA61"/>
<evidence type="ECO:0000256" key="1">
    <source>
        <dbReference type="ARBA" id="ARBA00005995"/>
    </source>
</evidence>
<accession>G7EA61</accession>
<dbReference type="Gene3D" id="3.50.50.60">
    <property type="entry name" value="FAD/NAD(P)-binding domain"/>
    <property type="match status" value="1"/>
</dbReference>
<dbReference type="RefSeq" id="XP_014566195.1">
    <property type="nucleotide sequence ID" value="XM_014710709.1"/>
</dbReference>
<gene>
    <name evidence="4" type="primary">Mo06424</name>
    <name evidence="4" type="ORF">E5Q_06424</name>
</gene>
<dbReference type="eggNOG" id="KOG0029">
    <property type="taxonomic scope" value="Eukaryota"/>
</dbReference>
<reference evidence="4 5" key="2">
    <citation type="journal article" date="2012" name="Open Biol.">
        <title>Characteristics of nucleosomes and linker DNA regions on the genome of the basidiomycete Mixia osmundae revealed by mono- and dinucleosome mapping.</title>
        <authorList>
            <person name="Nishida H."/>
            <person name="Kondo S."/>
            <person name="Matsumoto T."/>
            <person name="Suzuki Y."/>
            <person name="Yoshikawa H."/>
            <person name="Taylor T.D."/>
            <person name="Sugiyama J."/>
        </authorList>
    </citation>
    <scope>NUCLEOTIDE SEQUENCE [LARGE SCALE GENOMIC DNA]</scope>
    <source>
        <strain evidence="5">CBS 9802 / IAM 14324 / JCM 22182 / KY 12970</strain>
    </source>
</reference>
<dbReference type="InterPro" id="IPR036188">
    <property type="entry name" value="FAD/NAD-bd_sf"/>
</dbReference>
<organism evidence="4 5">
    <name type="scientific">Mixia osmundae (strain CBS 9802 / IAM 14324 / JCM 22182 / KY 12970)</name>
    <dbReference type="NCBI Taxonomy" id="764103"/>
    <lineage>
        <taxon>Eukaryota</taxon>
        <taxon>Fungi</taxon>
        <taxon>Dikarya</taxon>
        <taxon>Basidiomycota</taxon>
        <taxon>Pucciniomycotina</taxon>
        <taxon>Mixiomycetes</taxon>
        <taxon>Mixiales</taxon>
        <taxon>Mixiaceae</taxon>
        <taxon>Mixia</taxon>
    </lineage>
</organism>
<dbReference type="HOGENOM" id="CLU_004498_7_0_1"/>
<feature type="domain" description="Amine oxidase" evidence="3">
    <location>
        <begin position="11"/>
        <end position="468"/>
    </location>
</feature>
<sequence>MPDCIVIGAGISGLWAGLQLLRAGRSVAILEARSRLGGRIRTASKADGLPCPVDLGASFVHGQLGNPLATILRDLRIELHHADDPGLMFESNGKPLDEETSGQLAASVFTTLFDRSRAEAQTGATVPSYTRSLADYLLDRKRSPLYDGLETEQLKRYATSMATSFDGWSGASLQDVSFRAWGEEHDYEGGDALVRYGYGQLIDVLKMAIQARGGEIHLNTQVTSVALSEDEDSVTVSSRNASSTTNASDLSAPFALVTVPLGVLKANRIRFEPTLPPRRLASIDRLGFGLLNKVVMSFPRVWWPKQGSWTMLLRDCDPDGRHPLSTRTIMFQSYASITESPVLVMYLGARAGEAIEQLSDEEAKQWAHGLLVDYLAPSVQGEIPQPERVIVTRWQSDEHALGSYTYTPVATEAQLNKGEDPATLLDYFELSKPLWEGRLGMAGEHTSQQHQASVHGALLSGQREARRIHLELAAAEDDLESKQDAVDELMPLRARELAIKPRL</sequence>
<dbReference type="GO" id="GO:0003682">
    <property type="term" value="F:chromatin binding"/>
    <property type="evidence" value="ECO:0007669"/>
    <property type="project" value="TreeGrafter"/>
</dbReference>
<dbReference type="SUPFAM" id="SSF54373">
    <property type="entry name" value="FAD-linked reductases, C-terminal domain"/>
    <property type="match status" value="1"/>
</dbReference>
<dbReference type="AlphaFoldDB" id="G7EA61"/>
<keyword evidence="2" id="KW-0560">Oxidoreductase</keyword>
<evidence type="ECO:0000259" key="3">
    <source>
        <dbReference type="Pfam" id="PF01593"/>
    </source>
</evidence>
<evidence type="ECO:0000313" key="4">
    <source>
        <dbReference type="EMBL" id="GAA99721.1"/>
    </source>
</evidence>
<protein>
    <recommendedName>
        <fullName evidence="3">Amine oxidase domain-containing protein</fullName>
    </recommendedName>
</protein>
<dbReference type="InterPro" id="IPR002937">
    <property type="entry name" value="Amino_oxidase"/>
</dbReference>
<evidence type="ECO:0000256" key="2">
    <source>
        <dbReference type="ARBA" id="ARBA00023002"/>
    </source>
</evidence>
<evidence type="ECO:0000313" key="5">
    <source>
        <dbReference type="Proteomes" id="UP000009131"/>
    </source>
</evidence>
<reference evidence="4 5" key="1">
    <citation type="journal article" date="2011" name="J. Gen. Appl. Microbiol.">
        <title>Draft genome sequencing of the enigmatic basidiomycete Mixia osmundae.</title>
        <authorList>
            <person name="Nishida H."/>
            <person name="Nagatsuka Y."/>
            <person name="Sugiyama J."/>
        </authorList>
    </citation>
    <scope>NUCLEOTIDE SEQUENCE [LARGE SCALE GENOMIC DNA]</scope>
    <source>
        <strain evidence="5">CBS 9802 / IAM 14324 / JCM 22182 / KY 12970</strain>
    </source>
</reference>
<dbReference type="EMBL" id="BABT02000229">
    <property type="protein sequence ID" value="GAA99721.1"/>
    <property type="molecule type" value="Genomic_DNA"/>
</dbReference>
<dbReference type="Gene3D" id="3.90.660.10">
    <property type="match status" value="1"/>
</dbReference>
<dbReference type="OrthoDB" id="5046242at2759"/>
<dbReference type="PANTHER" id="PTHR10742">
    <property type="entry name" value="FLAVIN MONOAMINE OXIDASE"/>
    <property type="match status" value="1"/>
</dbReference>
<dbReference type="PANTHER" id="PTHR10742:SF386">
    <property type="entry name" value="LYSINE-SPECIFIC HISTONE DEMETHYLASE 1A"/>
    <property type="match status" value="1"/>
</dbReference>
<dbReference type="GO" id="GO:0050660">
    <property type="term" value="F:flavin adenine dinucleotide binding"/>
    <property type="evidence" value="ECO:0007669"/>
    <property type="project" value="TreeGrafter"/>
</dbReference>
<comment type="similarity">
    <text evidence="1">Belongs to the flavin monoamine oxidase family.</text>
</comment>
<dbReference type="GO" id="GO:0016491">
    <property type="term" value="F:oxidoreductase activity"/>
    <property type="evidence" value="ECO:0007669"/>
    <property type="project" value="UniProtKB-KW"/>
</dbReference>
<dbReference type="SUPFAM" id="SSF51905">
    <property type="entry name" value="FAD/NAD(P)-binding domain"/>
    <property type="match status" value="1"/>
</dbReference>
<dbReference type="InParanoid" id="G7EA61"/>
<comment type="caution">
    <text evidence="4">The sequence shown here is derived from an EMBL/GenBank/DDBJ whole genome shotgun (WGS) entry which is preliminary data.</text>
</comment>
<dbReference type="OMA" id="CWDQDEC"/>
<dbReference type="InterPro" id="IPR050281">
    <property type="entry name" value="Flavin_monoamine_oxidase"/>
</dbReference>
<dbReference type="Proteomes" id="UP000009131">
    <property type="component" value="Unassembled WGS sequence"/>
</dbReference>
<dbReference type="Pfam" id="PF01593">
    <property type="entry name" value="Amino_oxidase"/>
    <property type="match status" value="1"/>
</dbReference>